<name>C9LX71_SELS3</name>
<evidence type="ECO:0000256" key="1">
    <source>
        <dbReference type="SAM" id="MobiDB-lite"/>
    </source>
</evidence>
<reference evidence="2 3" key="1">
    <citation type="submission" date="2009-09" db="EMBL/GenBank/DDBJ databases">
        <authorList>
            <person name="Weinstock G."/>
            <person name="Sodergren E."/>
            <person name="Clifton S."/>
            <person name="Fulton L."/>
            <person name="Fulton B."/>
            <person name="Courtney L."/>
            <person name="Fronick C."/>
            <person name="Harrison M."/>
            <person name="Strong C."/>
            <person name="Farmer C."/>
            <person name="Delahaunty K."/>
            <person name="Markovic C."/>
            <person name="Hall O."/>
            <person name="Minx P."/>
            <person name="Tomlinson C."/>
            <person name="Mitreva M."/>
            <person name="Nelson J."/>
            <person name="Hou S."/>
            <person name="Wollam A."/>
            <person name="Pepin K.H."/>
            <person name="Johnson M."/>
            <person name="Bhonagiri V."/>
            <person name="Nash W.E."/>
            <person name="Warren W."/>
            <person name="Chinwalla A."/>
            <person name="Mardis E.R."/>
            <person name="Wilson R.K."/>
        </authorList>
    </citation>
    <scope>NUCLEOTIDE SEQUENCE [LARGE SCALE GENOMIC DNA]</scope>
    <source>
        <strain evidence="3">ATCC 35185 / DSM 20758 / VPI D19B-28</strain>
    </source>
</reference>
<dbReference type="EMBL" id="ACKP02000048">
    <property type="protein sequence ID" value="EEX76548.1"/>
    <property type="molecule type" value="Genomic_DNA"/>
</dbReference>
<gene>
    <name evidence="2" type="ORF">SELSPUOL_02074</name>
</gene>
<sequence>MFGLRCKAKFLFMTGDGDVKSPKLHLSTKTGHKNSKNGHKKAKC</sequence>
<feature type="compositionally biased region" description="Basic residues" evidence="1">
    <location>
        <begin position="30"/>
        <end position="44"/>
    </location>
</feature>
<accession>C9LX71</accession>
<protein>
    <submittedName>
        <fullName evidence="2">Uncharacterized protein</fullName>
    </submittedName>
</protein>
<evidence type="ECO:0000313" key="3">
    <source>
        <dbReference type="Proteomes" id="UP000003505"/>
    </source>
</evidence>
<comment type="caution">
    <text evidence="2">The sequence shown here is derived from an EMBL/GenBank/DDBJ whole genome shotgun (WGS) entry which is preliminary data.</text>
</comment>
<proteinExistence type="predicted"/>
<organism evidence="2 3">
    <name type="scientific">Selenomonas sputigena (strain ATCC 35185 / DSM 20758 / CCUG 44933 / VPI D19B-28)</name>
    <dbReference type="NCBI Taxonomy" id="546271"/>
    <lineage>
        <taxon>Bacteria</taxon>
        <taxon>Bacillati</taxon>
        <taxon>Bacillota</taxon>
        <taxon>Negativicutes</taxon>
        <taxon>Selenomonadales</taxon>
        <taxon>Selenomonadaceae</taxon>
        <taxon>Selenomonas</taxon>
    </lineage>
</organism>
<dbReference type="Proteomes" id="UP000003505">
    <property type="component" value="Unassembled WGS sequence"/>
</dbReference>
<evidence type="ECO:0000313" key="2">
    <source>
        <dbReference type="EMBL" id="EEX76548.1"/>
    </source>
</evidence>
<feature type="region of interest" description="Disordered" evidence="1">
    <location>
        <begin position="16"/>
        <end position="44"/>
    </location>
</feature>
<dbReference type="AlphaFoldDB" id="C9LX71"/>